<evidence type="ECO:0000256" key="1">
    <source>
        <dbReference type="ARBA" id="ARBA00000822"/>
    </source>
</evidence>
<dbReference type="EMBL" id="MU853335">
    <property type="protein sequence ID" value="KAK4114940.1"/>
    <property type="molecule type" value="Genomic_DNA"/>
</dbReference>
<feature type="domain" description="LysM" evidence="17">
    <location>
        <begin position="317"/>
        <end position="363"/>
    </location>
</feature>
<dbReference type="Pfam" id="PF00704">
    <property type="entry name" value="Glyco_hydro_18"/>
    <property type="match status" value="1"/>
</dbReference>
<evidence type="ECO:0000256" key="14">
    <source>
        <dbReference type="SAM" id="MobiDB-lite"/>
    </source>
</evidence>
<dbReference type="SMART" id="SM00636">
    <property type="entry name" value="Glyco_18"/>
    <property type="match status" value="1"/>
</dbReference>
<evidence type="ECO:0000256" key="15">
    <source>
        <dbReference type="SAM" id="Phobius"/>
    </source>
</evidence>
<keyword evidence="15" id="KW-0812">Transmembrane</keyword>
<evidence type="ECO:0000259" key="17">
    <source>
        <dbReference type="PROSITE" id="PS51782"/>
    </source>
</evidence>
<dbReference type="SUPFAM" id="SSF51445">
    <property type="entry name" value="(Trans)glycosidases"/>
    <property type="match status" value="1"/>
</dbReference>
<dbReference type="Gene3D" id="3.30.60.10">
    <property type="entry name" value="Endochitinase-like"/>
    <property type="match status" value="1"/>
</dbReference>
<keyword evidence="15" id="KW-1133">Transmembrane helix</keyword>
<evidence type="ECO:0000259" key="18">
    <source>
        <dbReference type="PROSITE" id="PS51910"/>
    </source>
</evidence>
<dbReference type="SUPFAM" id="SSF54556">
    <property type="entry name" value="Chitinase insertion domain"/>
    <property type="match status" value="1"/>
</dbReference>
<evidence type="ECO:0000256" key="9">
    <source>
        <dbReference type="ARBA" id="ARBA00023026"/>
    </source>
</evidence>
<dbReference type="InterPro" id="IPR018392">
    <property type="entry name" value="LysM"/>
</dbReference>
<keyword evidence="11 13" id="KW-0326">Glycosidase</keyword>
<evidence type="ECO:0000256" key="4">
    <source>
        <dbReference type="ARBA" id="ARBA00012729"/>
    </source>
</evidence>
<evidence type="ECO:0000256" key="11">
    <source>
        <dbReference type="ARBA" id="ARBA00023295"/>
    </source>
</evidence>
<dbReference type="GO" id="GO:0000272">
    <property type="term" value="P:polysaccharide catabolic process"/>
    <property type="evidence" value="ECO:0007669"/>
    <property type="project" value="UniProtKB-KW"/>
</dbReference>
<feature type="chain" id="PRO_5042856054" description="chitinase" evidence="16">
    <location>
        <begin position="22"/>
        <end position="1299"/>
    </location>
</feature>
<evidence type="ECO:0000313" key="20">
    <source>
        <dbReference type="Proteomes" id="UP001302812"/>
    </source>
</evidence>
<dbReference type="Pfam" id="PF01476">
    <property type="entry name" value="LysM"/>
    <property type="match status" value="2"/>
</dbReference>
<feature type="domain" description="LysM" evidence="17">
    <location>
        <begin position="382"/>
        <end position="431"/>
    </location>
</feature>
<keyword evidence="10" id="KW-0119">Carbohydrate metabolism</keyword>
<dbReference type="Proteomes" id="UP001302812">
    <property type="component" value="Unassembled WGS sequence"/>
</dbReference>
<dbReference type="PROSITE" id="PS51782">
    <property type="entry name" value="LYSM"/>
    <property type="match status" value="2"/>
</dbReference>
<dbReference type="PROSITE" id="PS51910">
    <property type="entry name" value="GH18_2"/>
    <property type="match status" value="1"/>
</dbReference>
<comment type="caution">
    <text evidence="19">The sequence shown here is derived from an EMBL/GenBank/DDBJ whole genome shotgun (WGS) entry which is preliminary data.</text>
</comment>
<dbReference type="SUPFAM" id="SSF57016">
    <property type="entry name" value="Plant lectins/antimicrobial peptides"/>
    <property type="match status" value="1"/>
</dbReference>
<protein>
    <recommendedName>
        <fullName evidence="4">chitinase</fullName>
        <ecNumber evidence="4">3.2.1.14</ecNumber>
    </recommendedName>
</protein>
<evidence type="ECO:0000256" key="13">
    <source>
        <dbReference type="RuleBase" id="RU000489"/>
    </source>
</evidence>
<dbReference type="EC" id="3.2.1.14" evidence="4"/>
<dbReference type="SMART" id="SM00257">
    <property type="entry name" value="LysM"/>
    <property type="match status" value="2"/>
</dbReference>
<keyword evidence="8" id="KW-0146">Chitin degradation</keyword>
<dbReference type="Gene3D" id="3.20.20.80">
    <property type="entry name" value="Glycosidases"/>
    <property type="match status" value="1"/>
</dbReference>
<evidence type="ECO:0000256" key="7">
    <source>
        <dbReference type="ARBA" id="ARBA00022801"/>
    </source>
</evidence>
<dbReference type="InterPro" id="IPR036861">
    <property type="entry name" value="Endochitinase-like_sf"/>
</dbReference>
<feature type="domain" description="GH18" evidence="18">
    <location>
        <begin position="526"/>
        <end position="904"/>
    </location>
</feature>
<proteinExistence type="inferred from homology"/>
<evidence type="ECO:0000256" key="12">
    <source>
        <dbReference type="ARBA" id="ARBA00023326"/>
    </source>
</evidence>
<keyword evidence="9" id="KW-0843">Virulence</keyword>
<keyword evidence="16" id="KW-0732">Signal</keyword>
<feature type="signal peptide" evidence="16">
    <location>
        <begin position="1"/>
        <end position="21"/>
    </location>
</feature>
<reference evidence="19" key="2">
    <citation type="submission" date="2023-05" db="EMBL/GenBank/DDBJ databases">
        <authorList>
            <consortium name="Lawrence Berkeley National Laboratory"/>
            <person name="Steindorff A."/>
            <person name="Hensen N."/>
            <person name="Bonometti L."/>
            <person name="Westerberg I."/>
            <person name="Brannstrom I.O."/>
            <person name="Guillou S."/>
            <person name="Cros-Aarteil S."/>
            <person name="Calhoun S."/>
            <person name="Haridas S."/>
            <person name="Kuo A."/>
            <person name="Mondo S."/>
            <person name="Pangilinan J."/>
            <person name="Riley R."/>
            <person name="Labutti K."/>
            <person name="Andreopoulos B."/>
            <person name="Lipzen A."/>
            <person name="Chen C."/>
            <person name="Yanf M."/>
            <person name="Daum C."/>
            <person name="Ng V."/>
            <person name="Clum A."/>
            <person name="Ohm R."/>
            <person name="Martin F."/>
            <person name="Silar P."/>
            <person name="Natvig D."/>
            <person name="Lalanne C."/>
            <person name="Gautier V."/>
            <person name="Ament-Velasquez S.L."/>
            <person name="Kruys A."/>
            <person name="Hutchinson M.I."/>
            <person name="Powell A.J."/>
            <person name="Barry K."/>
            <person name="Miller A.N."/>
            <person name="Grigoriev I.V."/>
            <person name="Debuchy R."/>
            <person name="Gladieux P."/>
            <person name="Thoren M.H."/>
            <person name="Johannesson H."/>
        </authorList>
    </citation>
    <scope>NUCLEOTIDE SEQUENCE</scope>
    <source>
        <strain evidence="19">CBS 508.74</strain>
    </source>
</reference>
<reference evidence="19" key="1">
    <citation type="journal article" date="2023" name="Mol. Phylogenet. Evol.">
        <title>Genome-scale phylogeny and comparative genomics of the fungal order Sordariales.</title>
        <authorList>
            <person name="Hensen N."/>
            <person name="Bonometti L."/>
            <person name="Westerberg I."/>
            <person name="Brannstrom I.O."/>
            <person name="Guillou S."/>
            <person name="Cros-Aarteil S."/>
            <person name="Calhoun S."/>
            <person name="Haridas S."/>
            <person name="Kuo A."/>
            <person name="Mondo S."/>
            <person name="Pangilinan J."/>
            <person name="Riley R."/>
            <person name="LaButti K."/>
            <person name="Andreopoulos B."/>
            <person name="Lipzen A."/>
            <person name="Chen C."/>
            <person name="Yan M."/>
            <person name="Daum C."/>
            <person name="Ng V."/>
            <person name="Clum A."/>
            <person name="Steindorff A."/>
            <person name="Ohm R.A."/>
            <person name="Martin F."/>
            <person name="Silar P."/>
            <person name="Natvig D.O."/>
            <person name="Lalanne C."/>
            <person name="Gautier V."/>
            <person name="Ament-Velasquez S.L."/>
            <person name="Kruys A."/>
            <person name="Hutchinson M.I."/>
            <person name="Powell A.J."/>
            <person name="Barry K."/>
            <person name="Miller A.N."/>
            <person name="Grigoriev I.V."/>
            <person name="Debuchy R."/>
            <person name="Gladieux P."/>
            <person name="Hiltunen Thoren M."/>
            <person name="Johannesson H."/>
        </authorList>
    </citation>
    <scope>NUCLEOTIDE SEQUENCE</scope>
    <source>
        <strain evidence="19">CBS 508.74</strain>
    </source>
</reference>
<keyword evidence="7 13" id="KW-0378">Hydrolase</keyword>
<dbReference type="CDD" id="cd00035">
    <property type="entry name" value="ChtBD1"/>
    <property type="match status" value="1"/>
</dbReference>
<dbReference type="GO" id="GO:0005576">
    <property type="term" value="C:extracellular region"/>
    <property type="evidence" value="ECO:0007669"/>
    <property type="project" value="UniProtKB-SubCell"/>
</dbReference>
<dbReference type="InterPro" id="IPR036779">
    <property type="entry name" value="LysM_dom_sf"/>
</dbReference>
<dbReference type="GO" id="GO:0008061">
    <property type="term" value="F:chitin binding"/>
    <property type="evidence" value="ECO:0007669"/>
    <property type="project" value="UniProtKB-KW"/>
</dbReference>
<comment type="subcellular location">
    <subcellularLocation>
        <location evidence="2">Secreted</location>
    </subcellularLocation>
</comment>
<keyword evidence="6" id="KW-0147">Chitin-binding</keyword>
<feature type="compositionally biased region" description="Polar residues" evidence="14">
    <location>
        <begin position="288"/>
        <end position="297"/>
    </location>
</feature>
<dbReference type="InterPro" id="IPR029070">
    <property type="entry name" value="Chitinase_insertion_sf"/>
</dbReference>
<name>A0AAN6TJA6_9PEZI</name>
<feature type="compositionally biased region" description="Basic and acidic residues" evidence="14">
    <location>
        <begin position="298"/>
        <end position="309"/>
    </location>
</feature>
<evidence type="ECO:0000256" key="2">
    <source>
        <dbReference type="ARBA" id="ARBA00004613"/>
    </source>
</evidence>
<feature type="region of interest" description="Disordered" evidence="14">
    <location>
        <begin position="288"/>
        <end position="314"/>
    </location>
</feature>
<evidence type="ECO:0000256" key="10">
    <source>
        <dbReference type="ARBA" id="ARBA00023277"/>
    </source>
</evidence>
<dbReference type="GO" id="GO:0006032">
    <property type="term" value="P:chitin catabolic process"/>
    <property type="evidence" value="ECO:0007669"/>
    <property type="project" value="UniProtKB-KW"/>
</dbReference>
<evidence type="ECO:0000256" key="8">
    <source>
        <dbReference type="ARBA" id="ARBA00023024"/>
    </source>
</evidence>
<evidence type="ECO:0000256" key="3">
    <source>
        <dbReference type="ARBA" id="ARBA00008682"/>
    </source>
</evidence>
<dbReference type="GO" id="GO:0008843">
    <property type="term" value="F:endochitinase activity"/>
    <property type="evidence" value="ECO:0007669"/>
    <property type="project" value="UniProtKB-EC"/>
</dbReference>
<evidence type="ECO:0000256" key="16">
    <source>
        <dbReference type="SAM" id="SignalP"/>
    </source>
</evidence>
<dbReference type="InterPro" id="IPR011583">
    <property type="entry name" value="Chitinase_II/V-like_cat"/>
</dbReference>
<dbReference type="Gene3D" id="3.10.350.10">
    <property type="entry name" value="LysM domain"/>
    <property type="match status" value="2"/>
</dbReference>
<keyword evidence="15" id="KW-0472">Membrane</keyword>
<evidence type="ECO:0000313" key="19">
    <source>
        <dbReference type="EMBL" id="KAK4114940.1"/>
    </source>
</evidence>
<dbReference type="CDD" id="cd02878">
    <property type="entry name" value="GH18_zymocin_alpha"/>
    <property type="match status" value="1"/>
</dbReference>
<comment type="similarity">
    <text evidence="3">Belongs to the glycosyl hydrolase 18 family. Chitinase class V subfamily.</text>
</comment>
<organism evidence="19 20">
    <name type="scientific">Canariomyces notabilis</name>
    <dbReference type="NCBI Taxonomy" id="2074819"/>
    <lineage>
        <taxon>Eukaryota</taxon>
        <taxon>Fungi</taxon>
        <taxon>Dikarya</taxon>
        <taxon>Ascomycota</taxon>
        <taxon>Pezizomycotina</taxon>
        <taxon>Sordariomycetes</taxon>
        <taxon>Sordariomycetidae</taxon>
        <taxon>Sordariales</taxon>
        <taxon>Chaetomiaceae</taxon>
        <taxon>Canariomyces</taxon>
    </lineage>
</organism>
<sequence>MGYDLWGAVVVSLAFTPTSLADLFWSGYENCPLPCHVVGHNPSNWTQYHTVSDLDWCREQLLFDLGLHNPLDEPGNSHITIRSCAVTDASHTETPSRSLVSLLGGQEVWAINNTESASHRNSSQTAACGSSLSALERSSVNVRIAWGGPPDNTDARDTAAATENLMRYLEAEPNCASTIVFAKAGQAVVGLYVGSQIEKAGAASIVKDAFAARTSAGKVPIRVGAQICGPEPYRAQTFGIYADNKGNISAVQAVVRDWSTGICFSEFDQEEVLEGTAVGTLSAIMDETSVTVNSPDSNGEHERKREPQKLHSRATCSYAQPDPGDGCWALTQKCKISQADLIRYNGGKSDFCSTLKSGQYVCCGPGTLPDFSPQPNPDGSCKSYTVKADDTCATIAAANQISNYTKLEEVNKQTWGFAGCRYIQPGQYICLSSGDPPMPAPVTDAVCGPQVRGTVRPTNGTKLADLNPCPLNVCCNIWGNCGLSSDFCVYAPADTGAPGTSKPEIHGCVSNCGMDIVHSPNKPQEFRIVGYFESWNKQRPCLNMDVSKLVHPEVKPPAAAHARYTHIHFAFPDITPQFTVDVSKVQDQFDSFKTLSGLKKIVSFGGWDFSNYKDSYAIFRTMVATEVNRQKAARNVIRFLTEHNLDGLDFDWEYPGATDIPGTPEGSPDEGANYLKFLRTVRNSLPAGKTLSIAAPSSFWYLKNFPIKDISEILDYIIYMTYDLHGQWDADNKWASPGCPTGNCLRHHTNKTEVELSLALITKAGVPSHKVVVGMPLYGRSFKMAEKGCTGPDCLFLGDRFNSQAAKGACTDTAGYISNVEIRDVINSNAHSDLYGERMVREIADEAGDIVVYDDTEWVSWMKPSTYLTRAGDYEKGNFGGTSDWAIDLNFDFGKDGRDDKPYDEDAESQEPTCDYDRTFNDLEDLKNNAGGLSLYCRQIYALQVLEKMLGNLYAEYNSVNNGYDSKFAAYVRYINRITPYAINDFMTNKDGLKLPLDFNCVKDPPIGPSKSGQCFDFSEAERNEGTFDMTITLRDREGFFTDLLSKTGVAEEWINFNGHERDLVYCSAPAQGSHMCSPASGLRDWYGWPQKNDHIDVPNPKDIITKTLGNIADLRLSLVTTKWEIMMGGWNGDVDDVLQVMSVPIFMLAEAVEGMKQAKEMGEDEEKWEDEQARNKAKQLILTIIGAVLFVVPFVGEVGAVLAGASTLARFALIAGETANLAFGIYEMVDNPDSAIMGVLGMMFGLGSIAKVPKTPQGFKEMAGVRAGLRNNGGVSKIGGNFQKWDDQLQDIIKFCRT</sequence>
<evidence type="ECO:0000256" key="6">
    <source>
        <dbReference type="ARBA" id="ARBA00022669"/>
    </source>
</evidence>
<dbReference type="InterPro" id="IPR001223">
    <property type="entry name" value="Glyco_hydro18_cat"/>
</dbReference>
<keyword evidence="5" id="KW-0964">Secreted</keyword>
<dbReference type="RefSeq" id="XP_064672510.1">
    <property type="nucleotide sequence ID" value="XM_064812941.1"/>
</dbReference>
<dbReference type="SUPFAM" id="SSF54106">
    <property type="entry name" value="LysM domain"/>
    <property type="match status" value="1"/>
</dbReference>
<keyword evidence="12" id="KW-0624">Polysaccharide degradation</keyword>
<dbReference type="PANTHER" id="PTHR47700">
    <property type="entry name" value="V CHITINASE, PUTATIVE (AFU_ORTHOLOGUE AFUA_6G13720)-RELATED"/>
    <property type="match status" value="1"/>
</dbReference>
<dbReference type="InterPro" id="IPR053214">
    <property type="entry name" value="LysM12-like"/>
</dbReference>
<dbReference type="CDD" id="cd00118">
    <property type="entry name" value="LysM"/>
    <property type="match status" value="2"/>
</dbReference>
<dbReference type="Gene3D" id="3.10.50.10">
    <property type="match status" value="1"/>
</dbReference>
<dbReference type="GeneID" id="89937066"/>
<dbReference type="InterPro" id="IPR017853">
    <property type="entry name" value="GH"/>
</dbReference>
<dbReference type="PANTHER" id="PTHR47700:SF2">
    <property type="entry name" value="CHITINASE"/>
    <property type="match status" value="1"/>
</dbReference>
<keyword evidence="20" id="KW-1185">Reference proteome</keyword>
<gene>
    <name evidence="19" type="ORF">N656DRAFT_747504</name>
</gene>
<dbReference type="InterPro" id="IPR001579">
    <property type="entry name" value="Glyco_hydro_18_chit_AS"/>
</dbReference>
<evidence type="ECO:0000256" key="5">
    <source>
        <dbReference type="ARBA" id="ARBA00022525"/>
    </source>
</evidence>
<accession>A0AAN6TJA6</accession>
<dbReference type="PROSITE" id="PS01095">
    <property type="entry name" value="GH18_1"/>
    <property type="match status" value="1"/>
</dbReference>
<comment type="catalytic activity">
    <reaction evidence="1">
        <text>Random endo-hydrolysis of N-acetyl-beta-D-glucosaminide (1-&gt;4)-beta-linkages in chitin and chitodextrins.</text>
        <dbReference type="EC" id="3.2.1.14"/>
    </reaction>
</comment>
<feature type="transmembrane region" description="Helical" evidence="15">
    <location>
        <begin position="1181"/>
        <end position="1205"/>
    </location>
</feature>